<proteinExistence type="inferred from homology"/>
<dbReference type="PANTHER" id="PTHR45914:SF59">
    <property type="entry name" value="TRANSCRIPTION FACTOR BHLH83-LIKE"/>
    <property type="match status" value="1"/>
</dbReference>
<keyword evidence="4" id="KW-0238">DNA-binding</keyword>
<feature type="compositionally biased region" description="Polar residues" evidence="7">
    <location>
        <begin position="144"/>
        <end position="163"/>
    </location>
</feature>
<dbReference type="Pfam" id="PF00010">
    <property type="entry name" value="HLH"/>
    <property type="match status" value="1"/>
</dbReference>
<dbReference type="EMBL" id="SPHZ02000008">
    <property type="protein sequence ID" value="KAF0901354.1"/>
    <property type="molecule type" value="Genomic_DNA"/>
</dbReference>
<evidence type="ECO:0000256" key="3">
    <source>
        <dbReference type="ARBA" id="ARBA00023015"/>
    </source>
</evidence>
<dbReference type="PANTHER" id="PTHR45914">
    <property type="entry name" value="TRANSCRIPTION FACTOR HEC3-RELATED"/>
    <property type="match status" value="1"/>
</dbReference>
<dbReference type="AlphaFoldDB" id="A0A6G1CNH7"/>
<comment type="similarity">
    <text evidence="2">Belongs to the bHLH protein family.</text>
</comment>
<comment type="subcellular location">
    <subcellularLocation>
        <location evidence="1">Nucleus</location>
    </subcellularLocation>
</comment>
<keyword evidence="6" id="KW-0539">Nucleus</keyword>
<dbReference type="FunFam" id="4.10.280.10:FF:000046">
    <property type="entry name" value="Transcription factor bHLH83"/>
    <property type="match status" value="1"/>
</dbReference>
<name>A0A6G1CNH7_9ORYZ</name>
<organism evidence="9 10">
    <name type="scientific">Oryza meyeriana var. granulata</name>
    <dbReference type="NCBI Taxonomy" id="110450"/>
    <lineage>
        <taxon>Eukaryota</taxon>
        <taxon>Viridiplantae</taxon>
        <taxon>Streptophyta</taxon>
        <taxon>Embryophyta</taxon>
        <taxon>Tracheophyta</taxon>
        <taxon>Spermatophyta</taxon>
        <taxon>Magnoliopsida</taxon>
        <taxon>Liliopsida</taxon>
        <taxon>Poales</taxon>
        <taxon>Poaceae</taxon>
        <taxon>BOP clade</taxon>
        <taxon>Oryzoideae</taxon>
        <taxon>Oryzeae</taxon>
        <taxon>Oryzinae</taxon>
        <taxon>Oryza</taxon>
        <taxon>Oryza meyeriana</taxon>
    </lineage>
</organism>
<evidence type="ECO:0000256" key="7">
    <source>
        <dbReference type="SAM" id="MobiDB-lite"/>
    </source>
</evidence>
<sequence length="269" mass="28295">MPLVAGEATAWHDGVVVNPEAMPFDAGYVPYECQYYDHHPWELPVGAGLAELAPGDAGSALAHDDDGWVHAAGVSSSAAATSPTSSSVLTFDGADEYTAASWMDMDAHATEPQLVCYGPTAAATSTCCFSFGGSGDSGMVITPSAASGSQKRARSPQSPSQGAELQESKKQRAKEPQSSAAKSRRERISERLRALQELVPSGGKVDMVTMLDKAITYVKFLQLQLRVLETDAFWPAADGTAPDISQVKDAFDAIILSSSSSSQQACRSS</sequence>
<dbReference type="GO" id="GO:0048766">
    <property type="term" value="P:root hair initiation"/>
    <property type="evidence" value="ECO:0007669"/>
    <property type="project" value="UniProtKB-ARBA"/>
</dbReference>
<evidence type="ECO:0000313" key="9">
    <source>
        <dbReference type="EMBL" id="KAF0901354.1"/>
    </source>
</evidence>
<protein>
    <recommendedName>
        <fullName evidence="8">BHLH domain-containing protein</fullName>
    </recommendedName>
</protein>
<feature type="compositionally biased region" description="Basic and acidic residues" evidence="7">
    <location>
        <begin position="166"/>
        <end position="175"/>
    </location>
</feature>
<evidence type="ECO:0000256" key="5">
    <source>
        <dbReference type="ARBA" id="ARBA00023163"/>
    </source>
</evidence>
<evidence type="ECO:0000256" key="4">
    <source>
        <dbReference type="ARBA" id="ARBA00023125"/>
    </source>
</evidence>
<dbReference type="SMART" id="SM00353">
    <property type="entry name" value="HLH"/>
    <property type="match status" value="1"/>
</dbReference>
<dbReference type="InterPro" id="IPR011598">
    <property type="entry name" value="bHLH_dom"/>
</dbReference>
<dbReference type="GO" id="GO:0005634">
    <property type="term" value="C:nucleus"/>
    <property type="evidence" value="ECO:0007669"/>
    <property type="project" value="UniProtKB-SubCell"/>
</dbReference>
<feature type="domain" description="BHLH" evidence="8">
    <location>
        <begin position="172"/>
        <end position="221"/>
    </location>
</feature>
<keyword evidence="10" id="KW-1185">Reference proteome</keyword>
<keyword evidence="3" id="KW-0805">Transcription regulation</keyword>
<evidence type="ECO:0000256" key="2">
    <source>
        <dbReference type="ARBA" id="ARBA00005510"/>
    </source>
</evidence>
<dbReference type="InterPro" id="IPR045843">
    <property type="entry name" value="IND-like"/>
</dbReference>
<dbReference type="Gene3D" id="4.10.280.10">
    <property type="entry name" value="Helix-loop-helix DNA-binding domain"/>
    <property type="match status" value="1"/>
</dbReference>
<dbReference type="OrthoDB" id="687495at2759"/>
<gene>
    <name evidence="9" type="ORF">E2562_000238</name>
</gene>
<dbReference type="PROSITE" id="PS50888">
    <property type="entry name" value="BHLH"/>
    <property type="match status" value="1"/>
</dbReference>
<keyword evidence="5" id="KW-0804">Transcription</keyword>
<reference evidence="9 10" key="1">
    <citation type="submission" date="2019-11" db="EMBL/GenBank/DDBJ databases">
        <title>Whole genome sequence of Oryza granulata.</title>
        <authorList>
            <person name="Li W."/>
        </authorList>
    </citation>
    <scope>NUCLEOTIDE SEQUENCE [LARGE SCALE GENOMIC DNA]</scope>
    <source>
        <strain evidence="10">cv. Menghai</strain>
        <tissue evidence="9">Leaf</tissue>
    </source>
</reference>
<accession>A0A6G1CNH7</accession>
<dbReference type="GO" id="GO:0003700">
    <property type="term" value="F:DNA-binding transcription factor activity"/>
    <property type="evidence" value="ECO:0007669"/>
    <property type="project" value="InterPro"/>
</dbReference>
<evidence type="ECO:0000256" key="6">
    <source>
        <dbReference type="ARBA" id="ARBA00023242"/>
    </source>
</evidence>
<feature type="region of interest" description="Disordered" evidence="7">
    <location>
        <begin position="141"/>
        <end position="186"/>
    </location>
</feature>
<dbReference type="GO" id="GO:0046983">
    <property type="term" value="F:protein dimerization activity"/>
    <property type="evidence" value="ECO:0007669"/>
    <property type="project" value="InterPro"/>
</dbReference>
<dbReference type="InterPro" id="IPR036638">
    <property type="entry name" value="HLH_DNA-bd_sf"/>
</dbReference>
<evidence type="ECO:0000313" key="10">
    <source>
        <dbReference type="Proteomes" id="UP000479710"/>
    </source>
</evidence>
<evidence type="ECO:0000256" key="1">
    <source>
        <dbReference type="ARBA" id="ARBA00004123"/>
    </source>
</evidence>
<comment type="caution">
    <text evidence="9">The sequence shown here is derived from an EMBL/GenBank/DDBJ whole genome shotgun (WGS) entry which is preliminary data.</text>
</comment>
<dbReference type="CDD" id="cd11454">
    <property type="entry name" value="bHLH_AtIND_like"/>
    <property type="match status" value="1"/>
</dbReference>
<dbReference type="Proteomes" id="UP000479710">
    <property type="component" value="Unassembled WGS sequence"/>
</dbReference>
<evidence type="ECO:0000259" key="8">
    <source>
        <dbReference type="PROSITE" id="PS50888"/>
    </source>
</evidence>
<dbReference type="GO" id="GO:0003677">
    <property type="term" value="F:DNA binding"/>
    <property type="evidence" value="ECO:0007669"/>
    <property type="project" value="UniProtKB-KW"/>
</dbReference>
<dbReference type="SUPFAM" id="SSF47459">
    <property type="entry name" value="HLH, helix-loop-helix DNA-binding domain"/>
    <property type="match status" value="1"/>
</dbReference>